<dbReference type="InterPro" id="IPR003755">
    <property type="entry name" value="HPr(Ser)_kin/Pase"/>
</dbReference>
<evidence type="ECO:0000256" key="4">
    <source>
        <dbReference type="ARBA" id="ARBA00022527"/>
    </source>
</evidence>
<keyword evidence="4 14" id="KW-0723">Serine/threonine-protein kinase</keyword>
<feature type="domain" description="HPr(Ser) kinase/phosphorylase N-terminal" evidence="15">
    <location>
        <begin position="24"/>
        <end position="147"/>
    </location>
</feature>
<sequence>MPSWLSIYTDFSERRKGVIDERNVPVDEFVRDLNLEVLYKNEGSSYHIQSADINRPGLQLAGFFEHFSHDRVQVIGKGEYKYFNSLSNEVRNERLRKLLSYEIPVLVLARGLEARTDFLKAAQDYNRIILRSQMATTRFINKASAYLNERLAPFKTIHGVLVDIYGIGVLIMGKSGVGKSETALELIKRGHRLVADDAVEIKRIEEDVIRGEAPEIIRCLMEIRGIGILDIKSLYGVGAIRQNKIIDMVVELENWEEGKYYDRLGIDEEYMDILGVPIEKLVIPVKPGRNLAMIIEVAAKNFRQKKMGYNAAEIFNQKLMKKLKD</sequence>
<dbReference type="GO" id="GO:0000155">
    <property type="term" value="F:phosphorelay sensor kinase activity"/>
    <property type="evidence" value="ECO:0007669"/>
    <property type="project" value="InterPro"/>
</dbReference>
<comment type="caution">
    <text evidence="17">The sequence shown here is derived from an EMBL/GenBank/DDBJ whole genome shotgun (WGS) entry which is preliminary data.</text>
</comment>
<evidence type="ECO:0000256" key="8">
    <source>
        <dbReference type="ARBA" id="ARBA00022777"/>
    </source>
</evidence>
<evidence type="ECO:0000256" key="6">
    <source>
        <dbReference type="ARBA" id="ARBA00022723"/>
    </source>
</evidence>
<comment type="subunit">
    <text evidence="14">Homohexamer.</text>
</comment>
<evidence type="ECO:0000256" key="12">
    <source>
        <dbReference type="ARBA" id="ARBA00023277"/>
    </source>
</evidence>
<dbReference type="OrthoDB" id="9778803at2"/>
<dbReference type="Gene3D" id="3.40.50.300">
    <property type="entry name" value="P-loop containing nucleotide triphosphate hydrolases"/>
    <property type="match status" value="1"/>
</dbReference>
<evidence type="ECO:0000256" key="5">
    <source>
        <dbReference type="ARBA" id="ARBA00022679"/>
    </source>
</evidence>
<feature type="region of interest" description="Important for the catalytic mechanism of dephosphorylation" evidence="14">
    <location>
        <begin position="284"/>
        <end position="289"/>
    </location>
</feature>
<dbReference type="Gene3D" id="3.40.1390.20">
    <property type="entry name" value="HprK N-terminal domain-like"/>
    <property type="match status" value="1"/>
</dbReference>
<keyword evidence="11 14" id="KW-0511">Multifunctional enzyme</keyword>
<evidence type="ECO:0000256" key="14">
    <source>
        <dbReference type="HAMAP-Rule" id="MF_01249"/>
    </source>
</evidence>
<dbReference type="Pfam" id="PF07475">
    <property type="entry name" value="Hpr_kinase_C"/>
    <property type="match status" value="1"/>
</dbReference>
<dbReference type="NCBIfam" id="TIGR00679">
    <property type="entry name" value="hpr-ser"/>
    <property type="match status" value="1"/>
</dbReference>
<feature type="active site" evidence="14">
    <location>
        <position position="179"/>
    </location>
</feature>
<feature type="active site" description="Proton acceptor; for phosphorylation activity. Proton donor; for dephosphorylation activity" evidence="14">
    <location>
        <position position="197"/>
    </location>
</feature>
<feature type="region of interest" description="Important for the catalytic mechanism of both phosphorylation and dephosphorylation" evidence="14">
    <location>
        <begin position="221"/>
        <end position="230"/>
    </location>
</feature>
<accession>A0A069RCV7</accession>
<comment type="similarity">
    <text evidence="3 14">Belongs to the HPrK/P family.</text>
</comment>
<dbReference type="AlphaFoldDB" id="A0A069RCV7"/>
<dbReference type="EMBL" id="JJMM01000013">
    <property type="protein sequence ID" value="KDR94856.1"/>
    <property type="molecule type" value="Genomic_DNA"/>
</dbReference>
<dbReference type="GO" id="GO:0004712">
    <property type="term" value="F:protein serine/threonine/tyrosine kinase activity"/>
    <property type="evidence" value="ECO:0007669"/>
    <property type="project" value="UniProtKB-UniRule"/>
</dbReference>
<evidence type="ECO:0000259" key="16">
    <source>
        <dbReference type="Pfam" id="PF07475"/>
    </source>
</evidence>
<dbReference type="GO" id="GO:0004674">
    <property type="term" value="F:protein serine/threonine kinase activity"/>
    <property type="evidence" value="ECO:0007669"/>
    <property type="project" value="UniProtKB-KW"/>
</dbReference>
<dbReference type="Proteomes" id="UP000027946">
    <property type="component" value="Unassembled WGS sequence"/>
</dbReference>
<evidence type="ECO:0000256" key="3">
    <source>
        <dbReference type="ARBA" id="ARBA00006883"/>
    </source>
</evidence>
<comment type="cofactor">
    <cofactor evidence="2 14">
        <name>Mg(2+)</name>
        <dbReference type="ChEBI" id="CHEBI:18420"/>
    </cofactor>
</comment>
<feature type="domain" description="HPr kinase/phosphorylase C-terminal" evidence="16">
    <location>
        <begin position="150"/>
        <end position="318"/>
    </location>
</feature>
<evidence type="ECO:0000256" key="13">
    <source>
        <dbReference type="ARBA" id="ARBA00047657"/>
    </source>
</evidence>
<feature type="active site" evidence="14">
    <location>
        <position position="263"/>
    </location>
</feature>
<organism evidence="17 18">
    <name type="scientific">Peptoclostridium litorale DSM 5388</name>
    <dbReference type="NCBI Taxonomy" id="1121324"/>
    <lineage>
        <taxon>Bacteria</taxon>
        <taxon>Bacillati</taxon>
        <taxon>Bacillota</taxon>
        <taxon>Clostridia</taxon>
        <taxon>Peptostreptococcales</taxon>
        <taxon>Peptoclostridiaceae</taxon>
        <taxon>Peptoclostridium</taxon>
    </lineage>
</organism>
<dbReference type="InterPro" id="IPR027417">
    <property type="entry name" value="P-loop_NTPase"/>
</dbReference>
<keyword evidence="12 14" id="KW-0119">Carbohydrate metabolism</keyword>
<evidence type="ECO:0000256" key="2">
    <source>
        <dbReference type="ARBA" id="ARBA00001946"/>
    </source>
</evidence>
<feature type="binding site" evidence="14">
    <location>
        <position position="180"/>
    </location>
    <ligand>
        <name>Mg(2+)</name>
        <dbReference type="ChEBI" id="CHEBI:18420"/>
    </ligand>
</feature>
<keyword evidence="8 14" id="KW-0418">Kinase</keyword>
<dbReference type="STRING" id="1121324.CLIT_13c01780"/>
<comment type="miscellaneous">
    <text evidence="14">Both phosphorylation and phosphorolysis are carried out by the same active site and suggest a common mechanism for both reactions.</text>
</comment>
<dbReference type="PANTHER" id="PTHR30305:SF1">
    <property type="entry name" value="HPR KINASE_PHOSPHORYLASE"/>
    <property type="match status" value="1"/>
</dbReference>
<protein>
    <recommendedName>
        <fullName evidence="14">HPr kinase/phosphorylase</fullName>
        <shortName evidence="14">HPrK/P</shortName>
        <ecNumber evidence="14">2.7.11.-</ecNumber>
        <ecNumber evidence="14">2.7.4.-</ecNumber>
    </recommendedName>
    <alternativeName>
        <fullName evidence="14">HPr(Ser) kinase/phosphorylase</fullName>
    </alternativeName>
</protein>
<dbReference type="eggNOG" id="COG1493">
    <property type="taxonomic scope" value="Bacteria"/>
</dbReference>
<dbReference type="GO" id="GO:0006109">
    <property type="term" value="P:regulation of carbohydrate metabolic process"/>
    <property type="evidence" value="ECO:0007669"/>
    <property type="project" value="UniProtKB-UniRule"/>
</dbReference>
<evidence type="ECO:0000256" key="7">
    <source>
        <dbReference type="ARBA" id="ARBA00022741"/>
    </source>
</evidence>
<proteinExistence type="inferred from homology"/>
<evidence type="ECO:0000256" key="10">
    <source>
        <dbReference type="ARBA" id="ARBA00022842"/>
    </source>
</evidence>
<keyword evidence="5 14" id="KW-0808">Transferase</keyword>
<dbReference type="CDD" id="cd01918">
    <property type="entry name" value="HprK_C"/>
    <property type="match status" value="1"/>
</dbReference>
<feature type="binding site" evidence="14">
    <location>
        <position position="222"/>
    </location>
    <ligand>
        <name>Mg(2+)</name>
        <dbReference type="ChEBI" id="CHEBI:18420"/>
    </ligand>
</feature>
<keyword evidence="7 14" id="KW-0547">Nucleotide-binding</keyword>
<dbReference type="InterPro" id="IPR011104">
    <property type="entry name" value="Hpr_kin/Pase_C"/>
</dbReference>
<dbReference type="PANTHER" id="PTHR30305">
    <property type="entry name" value="PROTEIN YJDM-RELATED"/>
    <property type="match status" value="1"/>
</dbReference>
<evidence type="ECO:0000313" key="18">
    <source>
        <dbReference type="Proteomes" id="UP000027946"/>
    </source>
</evidence>
<dbReference type="SUPFAM" id="SSF53795">
    <property type="entry name" value="PEP carboxykinase-like"/>
    <property type="match status" value="1"/>
</dbReference>
<evidence type="ECO:0000256" key="1">
    <source>
        <dbReference type="ARBA" id="ARBA00001120"/>
    </source>
</evidence>
<dbReference type="HAMAP" id="MF_01249">
    <property type="entry name" value="HPr_kinase"/>
    <property type="match status" value="1"/>
</dbReference>
<reference evidence="17 18" key="1">
    <citation type="submission" date="2014-03" db="EMBL/GenBank/DDBJ databases">
        <title>Genome sequence of Clostridium litorale W6, DSM 5388.</title>
        <authorList>
            <person name="Poehlein A."/>
            <person name="Jagirdar A."/>
            <person name="Khonsari B."/>
            <person name="Chibani C.M."/>
            <person name="Gutierrez Gutierrez D.A."/>
            <person name="Davydova E."/>
            <person name="Alghaithi H.S."/>
            <person name="Nair K.P."/>
            <person name="Dhamotharan K."/>
            <person name="Chandran L."/>
            <person name="G W."/>
            <person name="Daniel R."/>
        </authorList>
    </citation>
    <scope>NUCLEOTIDE SEQUENCE [LARGE SCALE GENOMIC DNA]</scope>
    <source>
        <strain evidence="17 18">W6</strain>
    </source>
</reference>
<dbReference type="EC" id="2.7.11.-" evidence="14"/>
<feature type="active site" evidence="14">
    <location>
        <position position="158"/>
    </location>
</feature>
<dbReference type="FunFam" id="3.40.50.300:FF:000174">
    <property type="entry name" value="HPr kinase/phosphorylase"/>
    <property type="match status" value="1"/>
</dbReference>
<dbReference type="InterPro" id="IPR028979">
    <property type="entry name" value="Ser_kin/Pase_Hpr-like_N_sf"/>
</dbReference>
<feature type="binding site" evidence="14">
    <location>
        <begin position="173"/>
        <end position="180"/>
    </location>
    <ligand>
        <name>ATP</name>
        <dbReference type="ChEBI" id="CHEBI:30616"/>
    </ligand>
</feature>
<evidence type="ECO:0000259" key="15">
    <source>
        <dbReference type="Pfam" id="PF02603"/>
    </source>
</evidence>
<evidence type="ECO:0000313" key="17">
    <source>
        <dbReference type="EMBL" id="KDR94856.1"/>
    </source>
</evidence>
<evidence type="ECO:0000256" key="9">
    <source>
        <dbReference type="ARBA" id="ARBA00022840"/>
    </source>
</evidence>
<keyword evidence="9 14" id="KW-0067">ATP-binding</keyword>
<evidence type="ECO:0000256" key="11">
    <source>
        <dbReference type="ARBA" id="ARBA00023268"/>
    </source>
</evidence>
<dbReference type="InterPro" id="IPR011126">
    <property type="entry name" value="Hpr_kin/Pase_Hpr_N"/>
</dbReference>
<dbReference type="EC" id="2.7.4.-" evidence="14"/>
<comment type="catalytic activity">
    <reaction evidence="1 14">
        <text>[HPr protein]-L-serine + ATP = [HPr protein]-O-phospho-L-serine + ADP + H(+)</text>
        <dbReference type="Rhea" id="RHEA:46600"/>
        <dbReference type="Rhea" id="RHEA-COMP:11602"/>
        <dbReference type="Rhea" id="RHEA-COMP:11603"/>
        <dbReference type="ChEBI" id="CHEBI:15378"/>
        <dbReference type="ChEBI" id="CHEBI:29999"/>
        <dbReference type="ChEBI" id="CHEBI:30616"/>
        <dbReference type="ChEBI" id="CHEBI:83421"/>
        <dbReference type="ChEBI" id="CHEBI:456216"/>
    </reaction>
</comment>
<gene>
    <name evidence="14 17" type="primary">hprK</name>
    <name evidence="17" type="ORF">CLIT_13c01780</name>
</gene>
<name>A0A069RCV7_PEPLI</name>
<dbReference type="SUPFAM" id="SSF75138">
    <property type="entry name" value="HprK N-terminal domain-like"/>
    <property type="match status" value="1"/>
</dbReference>
<dbReference type="GO" id="GO:0005524">
    <property type="term" value="F:ATP binding"/>
    <property type="evidence" value="ECO:0007669"/>
    <property type="project" value="UniProtKB-UniRule"/>
</dbReference>
<dbReference type="GO" id="GO:0000287">
    <property type="term" value="F:magnesium ion binding"/>
    <property type="evidence" value="ECO:0007669"/>
    <property type="project" value="UniProtKB-UniRule"/>
</dbReference>
<dbReference type="Pfam" id="PF02603">
    <property type="entry name" value="Hpr_kinase_N"/>
    <property type="match status" value="1"/>
</dbReference>
<keyword evidence="18" id="KW-1185">Reference proteome</keyword>
<comment type="catalytic activity">
    <reaction evidence="13 14">
        <text>[HPr protein]-O-phospho-L-serine + phosphate + H(+) = [HPr protein]-L-serine + diphosphate</text>
        <dbReference type="Rhea" id="RHEA:46604"/>
        <dbReference type="Rhea" id="RHEA-COMP:11602"/>
        <dbReference type="Rhea" id="RHEA-COMP:11603"/>
        <dbReference type="ChEBI" id="CHEBI:15378"/>
        <dbReference type="ChEBI" id="CHEBI:29999"/>
        <dbReference type="ChEBI" id="CHEBI:33019"/>
        <dbReference type="ChEBI" id="CHEBI:43474"/>
        <dbReference type="ChEBI" id="CHEBI:83421"/>
    </reaction>
</comment>
<comment type="domain">
    <text evidence="14">The Walker A ATP-binding motif also binds Pi and PPi.</text>
</comment>
<keyword evidence="10 14" id="KW-0460">Magnesium</keyword>
<comment type="function">
    <text evidence="14">Catalyzes the ATP- as well as the pyrophosphate-dependent phosphorylation of a specific serine residue in HPr, a phosphocarrier protein of the phosphoenolpyruvate-dependent sugar phosphotransferase system (PTS). HprK/P also catalyzes the pyrophosphate-producing, inorganic phosphate-dependent dephosphorylation (phosphorolysis) of seryl-phosphorylated HPr (P-Ser-HPr). The two antagonistic activities of HprK/P are regulated by several intracellular metabolites, which change their concentration in response to the absence or presence of rapidly metabolisable carbon sources (glucose, fructose, etc.) in the growth medium. Therefore, by controlling the phosphorylation state of HPr, HPrK/P is a sensor enzyme that plays a major role in the regulation of carbon metabolism and sugar transport: it mediates carbon catabolite repression (CCR), and regulates PTS-catalyzed carbohydrate uptake and inducer exclusion.</text>
</comment>
<keyword evidence="6 14" id="KW-0479">Metal-binding</keyword>